<dbReference type="EMBL" id="SJPF01000001">
    <property type="protein sequence ID" value="TWT38645.1"/>
    <property type="molecule type" value="Genomic_DNA"/>
</dbReference>
<comment type="caution">
    <text evidence="1">The sequence shown here is derived from an EMBL/GenBank/DDBJ whole genome shotgun (WGS) entry which is preliminary data.</text>
</comment>
<dbReference type="Proteomes" id="UP000318878">
    <property type="component" value="Unassembled WGS sequence"/>
</dbReference>
<keyword evidence="2" id="KW-1185">Reference proteome</keyword>
<sequence>MLAIQSSLILAGFVFSMVALAFALRPVKKTSPFGV</sequence>
<gene>
    <name evidence="1" type="ORF">Enr8_03380</name>
</gene>
<evidence type="ECO:0000313" key="1">
    <source>
        <dbReference type="EMBL" id="TWT38645.1"/>
    </source>
</evidence>
<evidence type="ECO:0000313" key="2">
    <source>
        <dbReference type="Proteomes" id="UP000318878"/>
    </source>
</evidence>
<name>A0A5C5VLD4_9BACT</name>
<protein>
    <submittedName>
        <fullName evidence="1">Uncharacterized protein</fullName>
    </submittedName>
</protein>
<dbReference type="AlphaFoldDB" id="A0A5C5VLD4"/>
<organism evidence="1 2">
    <name type="scientific">Blastopirellula retiformator</name>
    <dbReference type="NCBI Taxonomy" id="2527970"/>
    <lineage>
        <taxon>Bacteria</taxon>
        <taxon>Pseudomonadati</taxon>
        <taxon>Planctomycetota</taxon>
        <taxon>Planctomycetia</taxon>
        <taxon>Pirellulales</taxon>
        <taxon>Pirellulaceae</taxon>
        <taxon>Blastopirellula</taxon>
    </lineage>
</organism>
<accession>A0A5C5VLD4</accession>
<proteinExistence type="predicted"/>
<reference evidence="1 2" key="1">
    <citation type="submission" date="2019-02" db="EMBL/GenBank/DDBJ databases">
        <title>Deep-cultivation of Planctomycetes and their phenomic and genomic characterization uncovers novel biology.</title>
        <authorList>
            <person name="Wiegand S."/>
            <person name="Jogler M."/>
            <person name="Boedeker C."/>
            <person name="Pinto D."/>
            <person name="Vollmers J."/>
            <person name="Rivas-Marin E."/>
            <person name="Kohn T."/>
            <person name="Peeters S.H."/>
            <person name="Heuer A."/>
            <person name="Rast P."/>
            <person name="Oberbeckmann S."/>
            <person name="Bunk B."/>
            <person name="Jeske O."/>
            <person name="Meyerdierks A."/>
            <person name="Storesund J.E."/>
            <person name="Kallscheuer N."/>
            <person name="Luecker S."/>
            <person name="Lage O.M."/>
            <person name="Pohl T."/>
            <person name="Merkel B.J."/>
            <person name="Hornburger P."/>
            <person name="Mueller R.-W."/>
            <person name="Bruemmer F."/>
            <person name="Labrenz M."/>
            <person name="Spormann A.M."/>
            <person name="Op Den Camp H."/>
            <person name="Overmann J."/>
            <person name="Amann R."/>
            <person name="Jetten M.S.M."/>
            <person name="Mascher T."/>
            <person name="Medema M.H."/>
            <person name="Devos D.P."/>
            <person name="Kaster A.-K."/>
            <person name="Ovreas L."/>
            <person name="Rohde M."/>
            <person name="Galperin M.Y."/>
            <person name="Jogler C."/>
        </authorList>
    </citation>
    <scope>NUCLEOTIDE SEQUENCE [LARGE SCALE GENOMIC DNA]</scope>
    <source>
        <strain evidence="1 2">Enr8</strain>
    </source>
</reference>